<evidence type="ECO:0000313" key="8">
    <source>
        <dbReference type="EMBL" id="KAA0199621.1"/>
    </source>
</evidence>
<dbReference type="InterPro" id="IPR051948">
    <property type="entry name" value="Hsp70_co-chaperone_J-domain"/>
</dbReference>
<reference evidence="8" key="1">
    <citation type="submission" date="2014-08" db="EMBL/GenBank/DDBJ databases">
        <authorList>
            <person name="Murali S."/>
            <person name="Richards S."/>
            <person name="Bandaranaike D."/>
            <person name="Bellair M."/>
            <person name="Blankenburg K."/>
            <person name="Chao H."/>
            <person name="Dinh H."/>
            <person name="Doddapaneni H."/>
            <person name="Dugan-Rocha S."/>
            <person name="Elkadiri S."/>
            <person name="Gnanaolivu R."/>
            <person name="Hughes D."/>
            <person name="Lee S."/>
            <person name="Li M."/>
            <person name="Ming W."/>
            <person name="Munidasa M."/>
            <person name="Muniz J."/>
            <person name="Nguyen L."/>
            <person name="Osuji N."/>
            <person name="Pu L.-L."/>
            <person name="Puazo M."/>
            <person name="Skinner E."/>
            <person name="Qu C."/>
            <person name="Quiroz J."/>
            <person name="Raj R."/>
            <person name="Weissenberger G."/>
            <person name="Xin Y."/>
            <person name="Zou X."/>
            <person name="Han Y."/>
            <person name="Worley K."/>
            <person name="Muzny D."/>
            <person name="Gibbs R."/>
        </authorList>
    </citation>
    <scope>NUCLEOTIDE SEQUENCE</scope>
    <source>
        <strain evidence="8">HAZT.00-mixed</strain>
        <tissue evidence="8">Whole organism</tissue>
    </source>
</reference>
<dbReference type="AlphaFoldDB" id="A0A6A0H4L5"/>
<evidence type="ECO:0000256" key="1">
    <source>
        <dbReference type="ARBA" id="ARBA00023186"/>
    </source>
</evidence>
<organism evidence="8">
    <name type="scientific">Hyalella azteca</name>
    <name type="common">Amphipod</name>
    <dbReference type="NCBI Taxonomy" id="294128"/>
    <lineage>
        <taxon>Eukaryota</taxon>
        <taxon>Metazoa</taxon>
        <taxon>Ecdysozoa</taxon>
        <taxon>Arthropoda</taxon>
        <taxon>Crustacea</taxon>
        <taxon>Multicrustacea</taxon>
        <taxon>Malacostraca</taxon>
        <taxon>Eumalacostraca</taxon>
        <taxon>Peracarida</taxon>
        <taxon>Amphipoda</taxon>
        <taxon>Senticaudata</taxon>
        <taxon>Talitrida</taxon>
        <taxon>Talitroidea</taxon>
        <taxon>Hyalellidae</taxon>
        <taxon>Hyalella</taxon>
    </lineage>
</organism>
<name>A0A6A0H4L5_HYAAZ</name>
<dbReference type="PROSITE" id="PS50076">
    <property type="entry name" value="DNAJ_2"/>
    <property type="match status" value="1"/>
</dbReference>
<evidence type="ECO:0000256" key="3">
    <source>
        <dbReference type="ARBA" id="ARBA00041533"/>
    </source>
</evidence>
<keyword evidence="6" id="KW-0732">Signal</keyword>
<gene>
    <name evidence="8" type="ORF">HAZT_HAZT001009</name>
</gene>
<dbReference type="GO" id="GO:0051087">
    <property type="term" value="F:protein-folding chaperone binding"/>
    <property type="evidence" value="ECO:0007669"/>
    <property type="project" value="TreeGrafter"/>
</dbReference>
<dbReference type="SUPFAM" id="SSF46565">
    <property type="entry name" value="Chaperone J-domain"/>
    <property type="match status" value="1"/>
</dbReference>
<comment type="function">
    <text evidence="4">Co-chaperone for Hsp70 protein HSPA5/BiP that acts as a key repressor of the ERN1/IRE1-mediated unfolded protein response (UPR). J domain-containing co-chaperones stimulate the ATPase activity of Hsp70 proteins and are required for efficient substrate recognition by Hsp70 proteins. In the unstressed endoplasmic reticulum, interacts with the luminal region of ERN1/IRE1 and selectively recruits HSPA5/BiP: HSPA5/BiP disrupts the dimerization of the active ERN1/IRE1 luminal region, thereby inactivating ERN1/IRE1. Also involved in endoplasmic reticulum-associated degradation (ERAD) of misfolded proteins. Required for survival of B-cell progenitors and normal antibody production.</text>
</comment>
<comment type="caution">
    <text evidence="8">The sequence shown here is derived from an EMBL/GenBank/DDBJ whole genome shotgun (WGS) entry which is preliminary data.</text>
</comment>
<dbReference type="CDD" id="cd06257">
    <property type="entry name" value="DnaJ"/>
    <property type="match status" value="1"/>
</dbReference>
<dbReference type="GO" id="GO:0005783">
    <property type="term" value="C:endoplasmic reticulum"/>
    <property type="evidence" value="ECO:0007669"/>
    <property type="project" value="TreeGrafter"/>
</dbReference>
<dbReference type="InterPro" id="IPR018253">
    <property type="entry name" value="DnaJ_domain_CS"/>
</dbReference>
<dbReference type="Gene3D" id="1.10.287.110">
    <property type="entry name" value="DnaJ domain"/>
    <property type="match status" value="1"/>
</dbReference>
<comment type="subunit">
    <text evidence="5">Interacts with HSPA5/BiP; interaction is direct. Interacts with ERN1/IRE1 (via the luminal region). Interacts with DERL1.</text>
</comment>
<dbReference type="PANTHER" id="PTHR44360">
    <property type="entry name" value="DNAJ HOMOLOG SUBFAMILY B MEMBER 9"/>
    <property type="match status" value="1"/>
</dbReference>
<feature type="domain" description="J" evidence="7">
    <location>
        <begin position="29"/>
        <end position="93"/>
    </location>
</feature>
<proteinExistence type="predicted"/>
<dbReference type="GO" id="GO:0036503">
    <property type="term" value="P:ERAD pathway"/>
    <property type="evidence" value="ECO:0007669"/>
    <property type="project" value="TreeGrafter"/>
</dbReference>
<dbReference type="OrthoDB" id="539995at2759"/>
<reference evidence="8" key="2">
    <citation type="journal article" date="2018" name="Environ. Sci. Technol.">
        <title>The Toxicogenome of Hyalella azteca: A Model for Sediment Ecotoxicology and Evolutionary Toxicology.</title>
        <authorList>
            <person name="Poynton H.C."/>
            <person name="Hasenbein S."/>
            <person name="Benoit J.B."/>
            <person name="Sepulveda M.S."/>
            <person name="Poelchau M.F."/>
            <person name="Hughes D.S.T."/>
            <person name="Murali S.C."/>
            <person name="Chen S."/>
            <person name="Glastad K.M."/>
            <person name="Goodisman M.A.D."/>
            <person name="Werren J.H."/>
            <person name="Vineis J.H."/>
            <person name="Bowen J.L."/>
            <person name="Friedrich M."/>
            <person name="Jones J."/>
            <person name="Robertson H.M."/>
            <person name="Feyereisen R."/>
            <person name="Mechler-Hickson A."/>
            <person name="Mathers N."/>
            <person name="Lee C.E."/>
            <person name="Colbourne J.K."/>
            <person name="Biales A."/>
            <person name="Johnston J.S."/>
            <person name="Wellborn G.A."/>
            <person name="Rosendale A.J."/>
            <person name="Cridge A.G."/>
            <person name="Munoz-Torres M.C."/>
            <person name="Bain P.A."/>
            <person name="Manny A.R."/>
            <person name="Major K.M."/>
            <person name="Lambert F.N."/>
            <person name="Vulpe C.D."/>
            <person name="Tuck P."/>
            <person name="Blalock B.J."/>
            <person name="Lin Y.Y."/>
            <person name="Smith M.E."/>
            <person name="Ochoa-Acuna H."/>
            <person name="Chen M.M."/>
            <person name="Childers C.P."/>
            <person name="Qu J."/>
            <person name="Dugan S."/>
            <person name="Lee S.L."/>
            <person name="Chao H."/>
            <person name="Dinh H."/>
            <person name="Han Y."/>
            <person name="Doddapaneni H."/>
            <person name="Worley K.C."/>
            <person name="Muzny D.M."/>
            <person name="Gibbs R.A."/>
            <person name="Richards S."/>
        </authorList>
    </citation>
    <scope>NUCLEOTIDE SEQUENCE</scope>
    <source>
        <strain evidence="8">HAZT.00-mixed</strain>
        <tissue evidence="8">Whole organism</tissue>
    </source>
</reference>
<feature type="signal peptide" evidence="6">
    <location>
        <begin position="1"/>
        <end position="20"/>
    </location>
</feature>
<dbReference type="PANTHER" id="PTHR44360:SF1">
    <property type="entry name" value="DNAJ HOMOLOG SUBFAMILY B MEMBER 9"/>
    <property type="match status" value="1"/>
</dbReference>
<dbReference type="GO" id="GO:0051787">
    <property type="term" value="F:misfolded protein binding"/>
    <property type="evidence" value="ECO:0007669"/>
    <property type="project" value="TreeGrafter"/>
</dbReference>
<evidence type="ECO:0000256" key="5">
    <source>
        <dbReference type="ARBA" id="ARBA00046365"/>
    </source>
</evidence>
<dbReference type="EMBL" id="JQDR03006811">
    <property type="protein sequence ID" value="KAA0199621.1"/>
    <property type="molecule type" value="Genomic_DNA"/>
</dbReference>
<accession>A0A6A0H4L5</accession>
<dbReference type="InterPro" id="IPR036869">
    <property type="entry name" value="J_dom_sf"/>
</dbReference>
<feature type="chain" id="PRO_5025544201" description="DnaJ homolog subfamily B member 9" evidence="6">
    <location>
        <begin position="21"/>
        <end position="240"/>
    </location>
</feature>
<evidence type="ECO:0000256" key="2">
    <source>
        <dbReference type="ARBA" id="ARBA00040158"/>
    </source>
</evidence>
<keyword evidence="1" id="KW-0143">Chaperone</keyword>
<reference evidence="8" key="3">
    <citation type="submission" date="2019-06" db="EMBL/GenBank/DDBJ databases">
        <authorList>
            <person name="Poynton C."/>
            <person name="Hasenbein S."/>
            <person name="Benoit J.B."/>
            <person name="Sepulveda M.S."/>
            <person name="Poelchau M.F."/>
            <person name="Murali S.C."/>
            <person name="Chen S."/>
            <person name="Glastad K.M."/>
            <person name="Werren J.H."/>
            <person name="Vineis J.H."/>
            <person name="Bowen J.L."/>
            <person name="Friedrich M."/>
            <person name="Jones J."/>
            <person name="Robertson H.M."/>
            <person name="Feyereisen R."/>
            <person name="Mechler-Hickson A."/>
            <person name="Mathers N."/>
            <person name="Lee C.E."/>
            <person name="Colbourne J.K."/>
            <person name="Biales A."/>
            <person name="Johnston J.S."/>
            <person name="Wellborn G.A."/>
            <person name="Rosendale A.J."/>
            <person name="Cridge A.G."/>
            <person name="Munoz-Torres M.C."/>
            <person name="Bain P.A."/>
            <person name="Manny A.R."/>
            <person name="Major K.M."/>
            <person name="Lambert F.N."/>
            <person name="Vulpe C.D."/>
            <person name="Tuck P."/>
            <person name="Blalock B.J."/>
            <person name="Lin Y.-Y."/>
            <person name="Smith M.E."/>
            <person name="Ochoa-Acuna H."/>
            <person name="Chen M.-J.M."/>
            <person name="Childers C.P."/>
            <person name="Qu J."/>
            <person name="Dugan S."/>
            <person name="Lee S.L."/>
            <person name="Chao H."/>
            <person name="Dinh H."/>
            <person name="Han Y."/>
            <person name="Doddapaneni H."/>
            <person name="Worley K.C."/>
            <person name="Muzny D.M."/>
            <person name="Gibbs R.A."/>
            <person name="Richards S."/>
        </authorList>
    </citation>
    <scope>NUCLEOTIDE SEQUENCE</scope>
    <source>
        <strain evidence="8">HAZT.00-mixed</strain>
        <tissue evidence="8">Whole organism</tissue>
    </source>
</reference>
<dbReference type="Pfam" id="PF00226">
    <property type="entry name" value="DnaJ"/>
    <property type="match status" value="1"/>
</dbReference>
<dbReference type="InterPro" id="IPR001623">
    <property type="entry name" value="DnaJ_domain"/>
</dbReference>
<protein>
    <recommendedName>
        <fullName evidence="2">DnaJ homolog subfamily B member 9</fullName>
    </recommendedName>
    <alternativeName>
        <fullName evidence="3">Endoplasmic reticulum DNA J domain-containing protein 4</fullName>
    </alternativeName>
</protein>
<evidence type="ECO:0000256" key="4">
    <source>
        <dbReference type="ARBA" id="ARBA00045428"/>
    </source>
</evidence>
<dbReference type="PRINTS" id="PR00625">
    <property type="entry name" value="JDOMAIN"/>
</dbReference>
<sequence length="240" mass="27121">MFMPNILLLLLALNVCHILATQDYYKVMFSCNVLGVEKNASTADIKRAFKKLALKHHPDKSDDPKASEKFMTITTAYETLFNEEKRKAYDRMGHDAYEASKKAGRTPEEEEAFSSFFRQSTASSPDHESFFQGFDDFFSGKRGPNLRDGGMFFHTNGAPMFERFCHFTSLSFCYLTSLSSCHFLHFLLPLDFPFLLPLPPFPSAISLPLHLATFPPRASATSPLVLLPLPRYCLSFSATT</sequence>
<dbReference type="Proteomes" id="UP000711488">
    <property type="component" value="Unassembled WGS sequence"/>
</dbReference>
<dbReference type="PROSITE" id="PS00636">
    <property type="entry name" value="DNAJ_1"/>
    <property type="match status" value="1"/>
</dbReference>
<dbReference type="SMART" id="SM00271">
    <property type="entry name" value="DnaJ"/>
    <property type="match status" value="1"/>
</dbReference>
<evidence type="ECO:0000256" key="6">
    <source>
        <dbReference type="SAM" id="SignalP"/>
    </source>
</evidence>
<evidence type="ECO:0000259" key="7">
    <source>
        <dbReference type="PROSITE" id="PS50076"/>
    </source>
</evidence>